<reference evidence="2" key="1">
    <citation type="submission" date="2023-03" db="UniProtKB">
        <authorList>
            <consortium name="EnsemblPlants"/>
        </authorList>
    </citation>
    <scope>IDENTIFICATION</scope>
</reference>
<dbReference type="AlphaFoldDB" id="A0A9I9DUF6"/>
<dbReference type="EnsemblPlants" id="MELO3C024013.2.1">
    <property type="protein sequence ID" value="MELO3C024013.2.1"/>
    <property type="gene ID" value="MELO3C024013.2"/>
</dbReference>
<feature type="compositionally biased region" description="Basic and acidic residues" evidence="1">
    <location>
        <begin position="1"/>
        <end position="10"/>
    </location>
</feature>
<organism evidence="2">
    <name type="scientific">Cucumis melo</name>
    <name type="common">Muskmelon</name>
    <dbReference type="NCBI Taxonomy" id="3656"/>
    <lineage>
        <taxon>Eukaryota</taxon>
        <taxon>Viridiplantae</taxon>
        <taxon>Streptophyta</taxon>
        <taxon>Embryophyta</taxon>
        <taxon>Tracheophyta</taxon>
        <taxon>Spermatophyta</taxon>
        <taxon>Magnoliopsida</taxon>
        <taxon>eudicotyledons</taxon>
        <taxon>Gunneridae</taxon>
        <taxon>Pentapetalae</taxon>
        <taxon>rosids</taxon>
        <taxon>fabids</taxon>
        <taxon>Cucurbitales</taxon>
        <taxon>Cucurbitaceae</taxon>
        <taxon>Benincaseae</taxon>
        <taxon>Cucumis</taxon>
    </lineage>
</organism>
<dbReference type="Gramene" id="MELO3C024013.2.1">
    <property type="protein sequence ID" value="MELO3C024013.2.1"/>
    <property type="gene ID" value="MELO3C024013.2"/>
</dbReference>
<proteinExistence type="predicted"/>
<accession>A0A9I9DUF6</accession>
<evidence type="ECO:0000256" key="1">
    <source>
        <dbReference type="SAM" id="MobiDB-lite"/>
    </source>
</evidence>
<sequence length="95" mass="10579">MYTTRRDSTPDARLTSNKEMSGYGISNAMKSVGIRDVGRGVPDAVLVMRWEFISRHISFDVRPDAVNNVGKRHPDIFVASPNVIVRRESPASCSE</sequence>
<name>A0A9I9DUF6_CUCME</name>
<protein>
    <submittedName>
        <fullName evidence="2">Uncharacterized protein</fullName>
    </submittedName>
</protein>
<feature type="region of interest" description="Disordered" evidence="1">
    <location>
        <begin position="1"/>
        <end position="20"/>
    </location>
</feature>
<evidence type="ECO:0000313" key="2">
    <source>
        <dbReference type="EnsemblPlants" id="MELO3C024013.2.1"/>
    </source>
</evidence>